<dbReference type="AlphaFoldDB" id="A0A2G9C9N0"/>
<dbReference type="PANTHER" id="PTHR38035:SF1">
    <property type="entry name" value="ANCILLARY SECYEG TRANSLOCON SUBUNIT"/>
    <property type="match status" value="1"/>
</dbReference>
<dbReference type="InterPro" id="IPR011990">
    <property type="entry name" value="TPR-like_helical_dom_sf"/>
</dbReference>
<evidence type="ECO:0000256" key="7">
    <source>
        <dbReference type="ARBA" id="ARBA00024197"/>
    </source>
</evidence>
<organism evidence="11 12">
    <name type="scientific">Roseateles chitinivorans</name>
    <dbReference type="NCBI Taxonomy" id="2917965"/>
    <lineage>
        <taxon>Bacteria</taxon>
        <taxon>Pseudomonadati</taxon>
        <taxon>Pseudomonadota</taxon>
        <taxon>Betaproteobacteria</taxon>
        <taxon>Burkholderiales</taxon>
        <taxon>Sphaerotilaceae</taxon>
        <taxon>Roseateles</taxon>
    </lineage>
</organism>
<evidence type="ECO:0000256" key="5">
    <source>
        <dbReference type="ARBA" id="ARBA00023136"/>
    </source>
</evidence>
<dbReference type="InterPro" id="IPR026039">
    <property type="entry name" value="YfgM"/>
</dbReference>
<feature type="transmembrane region" description="Helical" evidence="9">
    <location>
        <begin position="26"/>
        <end position="47"/>
    </location>
</feature>
<sequence length="224" mass="24359">MAAHLDLEEQEQLEQLKAFWKRWGNAITWLLTLALVAYAGWTGWNYWQRNQAAKAGAMFSELERAVQAGDLAKGAAVFGTLKQDFASTGYAAQAALMTAKLQLDKEKADDARATLTWAVANAKGDAYRDLARLRLAALQMDAKQYDEAAKTLEGVKSADFAPLAADRRGDLALLQNKPDVAKAEFKKAYDGMDKQLDYRRLLEVKLASLGVAVGDAATASGAAQ</sequence>
<dbReference type="Pfam" id="PF09976">
    <property type="entry name" value="TPR_21"/>
    <property type="match status" value="1"/>
</dbReference>
<dbReference type="Proteomes" id="UP000231501">
    <property type="component" value="Unassembled WGS sequence"/>
</dbReference>
<protein>
    <recommendedName>
        <fullName evidence="8">Ancillary SecYEG translocon subunit</fullName>
    </recommendedName>
</protein>
<dbReference type="GO" id="GO:0005886">
    <property type="term" value="C:plasma membrane"/>
    <property type="evidence" value="ECO:0007669"/>
    <property type="project" value="UniProtKB-SubCell"/>
</dbReference>
<evidence type="ECO:0000313" key="11">
    <source>
        <dbReference type="EMBL" id="PIM53052.1"/>
    </source>
</evidence>
<keyword evidence="6" id="KW-0143">Chaperone</keyword>
<keyword evidence="4 9" id="KW-1133">Transmembrane helix</keyword>
<gene>
    <name evidence="11" type="ORF">CS062_11285</name>
</gene>
<dbReference type="PANTHER" id="PTHR38035">
    <property type="entry name" value="UPF0070 PROTEIN YFGM"/>
    <property type="match status" value="1"/>
</dbReference>
<dbReference type="InterPro" id="IPR018704">
    <property type="entry name" value="SecYEG/CpoB_TPR"/>
</dbReference>
<evidence type="ECO:0000256" key="3">
    <source>
        <dbReference type="ARBA" id="ARBA00022692"/>
    </source>
</evidence>
<dbReference type="PIRSF" id="PIRSF006170">
    <property type="entry name" value="YfgM"/>
    <property type="match status" value="1"/>
</dbReference>
<keyword evidence="12" id="KW-1185">Reference proteome</keyword>
<comment type="similarity">
    <text evidence="7">Belongs to the YfgM family.</text>
</comment>
<accession>A0A2G9C9N0</accession>
<evidence type="ECO:0000256" key="6">
    <source>
        <dbReference type="ARBA" id="ARBA00023186"/>
    </source>
</evidence>
<comment type="subcellular location">
    <subcellularLocation>
        <location evidence="1">Cell membrane</location>
        <topology evidence="1">Single-pass type II membrane protein</topology>
    </subcellularLocation>
</comment>
<dbReference type="RefSeq" id="WP_099861749.1">
    <property type="nucleotide sequence ID" value="NZ_PEOG01000026.1"/>
</dbReference>
<evidence type="ECO:0000256" key="2">
    <source>
        <dbReference type="ARBA" id="ARBA00022475"/>
    </source>
</evidence>
<evidence type="ECO:0000313" key="12">
    <source>
        <dbReference type="Proteomes" id="UP000231501"/>
    </source>
</evidence>
<evidence type="ECO:0000256" key="9">
    <source>
        <dbReference type="SAM" id="Phobius"/>
    </source>
</evidence>
<evidence type="ECO:0000256" key="4">
    <source>
        <dbReference type="ARBA" id="ARBA00022989"/>
    </source>
</evidence>
<keyword evidence="3 9" id="KW-0812">Transmembrane</keyword>
<comment type="caution">
    <text evidence="11">The sequence shown here is derived from an EMBL/GenBank/DDBJ whole genome shotgun (WGS) entry which is preliminary data.</text>
</comment>
<dbReference type="EMBL" id="PEOG01000026">
    <property type="protein sequence ID" value="PIM53052.1"/>
    <property type="molecule type" value="Genomic_DNA"/>
</dbReference>
<reference evidence="11 12" key="1">
    <citation type="submission" date="2017-11" db="EMBL/GenBank/DDBJ databases">
        <title>Draft genome sequence of Mitsuaria sp. HWN-4.</title>
        <authorList>
            <person name="Gundlapally S.R."/>
        </authorList>
    </citation>
    <scope>NUCLEOTIDE SEQUENCE [LARGE SCALE GENOMIC DNA]</scope>
    <source>
        <strain evidence="11 12">HWN-4</strain>
    </source>
</reference>
<dbReference type="GO" id="GO:0044877">
    <property type="term" value="F:protein-containing complex binding"/>
    <property type="evidence" value="ECO:0007669"/>
    <property type="project" value="InterPro"/>
</dbReference>
<evidence type="ECO:0000259" key="10">
    <source>
        <dbReference type="Pfam" id="PF09976"/>
    </source>
</evidence>
<keyword evidence="5 9" id="KW-0472">Membrane</keyword>
<name>A0A2G9C9N0_9BURK</name>
<keyword evidence="2" id="KW-1003">Cell membrane</keyword>
<proteinExistence type="inferred from homology"/>
<dbReference type="Gene3D" id="1.25.40.10">
    <property type="entry name" value="Tetratricopeptide repeat domain"/>
    <property type="match status" value="1"/>
</dbReference>
<evidence type="ECO:0000256" key="8">
    <source>
        <dbReference type="ARBA" id="ARBA00024235"/>
    </source>
</evidence>
<dbReference type="OrthoDB" id="8521102at2"/>
<feature type="domain" description="Ancillary SecYEG translocon subunit/Cell division coordinator CpoB TPR" evidence="10">
    <location>
        <begin position="17"/>
        <end position="210"/>
    </location>
</feature>
<evidence type="ECO:0000256" key="1">
    <source>
        <dbReference type="ARBA" id="ARBA00004401"/>
    </source>
</evidence>